<feature type="non-terminal residue" evidence="3">
    <location>
        <position position="1"/>
    </location>
</feature>
<dbReference type="GO" id="GO:0015031">
    <property type="term" value="P:protein transport"/>
    <property type="evidence" value="ECO:0007669"/>
    <property type="project" value="UniProtKB-KW"/>
</dbReference>
<comment type="function">
    <text evidence="2">Involved in protein precursor import into chloroplasts. May be part of an intermediate translocation complex acting as a protein-conducting channel at the inner envelope.</text>
</comment>
<keyword evidence="2 3" id="KW-0150">Chloroplast</keyword>
<dbReference type="AlphaFoldDB" id="A0A0D4BMH6"/>
<dbReference type="Pfam" id="PF05758">
    <property type="entry name" value="Ycf1"/>
    <property type="match status" value="1"/>
</dbReference>
<reference evidence="3" key="1">
    <citation type="journal article" date="2015" name="Sci. Rep.">
        <title>ycf1, the most promising plastid DNA barcode of land plants.</title>
        <authorList>
            <person name="Dong W."/>
            <person name="Xu C."/>
            <person name="Li C."/>
            <person name="Sun J."/>
            <person name="Zuo Y."/>
            <person name="Shi S."/>
            <person name="Cheng T."/>
            <person name="Guo J."/>
            <person name="Zhou S."/>
        </authorList>
    </citation>
    <scope>NUCLEOTIDE SEQUENCE</scope>
</reference>
<dbReference type="GO" id="GO:0009706">
    <property type="term" value="C:chloroplast inner membrane"/>
    <property type="evidence" value="ECO:0007669"/>
    <property type="project" value="UniProtKB-SubCell"/>
</dbReference>
<geneLocation type="chloroplast" evidence="3"/>
<protein>
    <recommendedName>
        <fullName evidence="2">Protein TIC 214</fullName>
    </recommendedName>
    <alternativeName>
        <fullName evidence="2">Translocon at the inner envelope membrane of chloroplasts 214</fullName>
    </alternativeName>
</protein>
<proteinExistence type="inferred from homology"/>
<comment type="subcellular location">
    <subcellularLocation>
        <location evidence="1">Membrane</location>
        <topology evidence="1">Multi-pass membrane protein</topology>
    </subcellularLocation>
    <subcellularLocation>
        <location evidence="2">Plastid</location>
        <location evidence="2">Chloroplast inner membrane</location>
    </subcellularLocation>
</comment>
<evidence type="ECO:0000313" key="3">
    <source>
        <dbReference type="EMBL" id="AJT36746.1"/>
    </source>
</evidence>
<keyword evidence="2" id="KW-1001">Plastid inner membrane</keyword>
<dbReference type="InterPro" id="IPR008896">
    <property type="entry name" value="TIC214"/>
</dbReference>
<evidence type="ECO:0000256" key="1">
    <source>
        <dbReference type="ARBA" id="ARBA00004141"/>
    </source>
</evidence>
<dbReference type="EMBL" id="KP088125">
    <property type="protein sequence ID" value="AJT36746.1"/>
    <property type="molecule type" value="Genomic_DNA"/>
</dbReference>
<keyword evidence="2 3" id="KW-0934">Plastid</keyword>
<keyword evidence="2" id="KW-0653">Protein transport</keyword>
<organism evidence="3">
    <name type="scientific">Indigofera kirilowii</name>
    <dbReference type="NCBI Taxonomy" id="198886"/>
    <lineage>
        <taxon>Eukaryota</taxon>
        <taxon>Viridiplantae</taxon>
        <taxon>Streptophyta</taxon>
        <taxon>Embryophyta</taxon>
        <taxon>Tracheophyta</taxon>
        <taxon>Spermatophyta</taxon>
        <taxon>Magnoliopsida</taxon>
        <taxon>eudicotyledons</taxon>
        <taxon>Gunneridae</taxon>
        <taxon>Pentapetalae</taxon>
        <taxon>rosids</taxon>
        <taxon>fabids</taxon>
        <taxon>Fabales</taxon>
        <taxon>Fabaceae</taxon>
        <taxon>Papilionoideae</taxon>
        <taxon>50 kb inversion clade</taxon>
        <taxon>NPAAA clade</taxon>
        <taxon>indigoferoid/millettioid clade</taxon>
        <taxon>Indigofereae</taxon>
        <taxon>Indigofera</taxon>
    </lineage>
</organism>
<keyword evidence="2" id="KW-0813">Transport</keyword>
<gene>
    <name evidence="3" type="primary">ycf1</name>
    <name evidence="2" type="synonym">TIC214</name>
</gene>
<comment type="similarity">
    <text evidence="2">Belongs to the TIC214 family.</text>
</comment>
<accession>A0A0D4BMH6</accession>
<sequence length="291" mass="35252">INLSTFHKMMETKFYLFTRDKISYDELSNYWNYTNEEKRKKLSNEFLNRAKVIDNQFISLDILENRIRLCNDETKTKYLTKIYDPFLNRSFRGRIQDEKTYKKNQILINKIHGIFLYINNNNIYQNNSNYQELEEKIKTFDRKALVTSFFFFNQIHKFSQKSLSSLSCETLYLFPEDEQIKMNSEDEEEKKKIIQILFDAIRTDLKDKTIVNRNRTECIRINEISKKVPRWSYKFIDELEQLDGKIEAENYQIRSRKAKRVVILNKSKFLKKDNTYNDTGDTDNTKKKNEW</sequence>
<name>A0A0D4BMH6_9FABA</name>
<comment type="subunit">
    <text evidence="2">Part of the Tic complex.</text>
</comment>
<feature type="non-terminal residue" evidence="3">
    <location>
        <position position="291"/>
    </location>
</feature>
<keyword evidence="2" id="KW-0472">Membrane</keyword>
<evidence type="ECO:0000256" key="2">
    <source>
        <dbReference type="RuleBase" id="RU364085"/>
    </source>
</evidence>